<dbReference type="RefSeq" id="WP_012370484.1">
    <property type="nucleotide sequence ID" value="NC_010556.1"/>
</dbReference>
<organism evidence="9 10">
    <name type="scientific">Exiguobacterium sibiricum (strain DSM 17290 / CCUG 55495 / CIP 109462 / JCM 13490 / 255-15)</name>
    <dbReference type="NCBI Taxonomy" id="262543"/>
    <lineage>
        <taxon>Bacteria</taxon>
        <taxon>Bacillati</taxon>
        <taxon>Bacillota</taxon>
        <taxon>Bacilli</taxon>
        <taxon>Bacillales</taxon>
        <taxon>Bacillales Family XII. Incertae Sedis</taxon>
        <taxon>Exiguobacterium</taxon>
    </lineage>
</organism>
<feature type="transmembrane region" description="Helical" evidence="7">
    <location>
        <begin position="480"/>
        <end position="503"/>
    </location>
</feature>
<dbReference type="KEGG" id="esi:Exig_1609"/>
<dbReference type="HOGENOM" id="CLU_023979_0_0_9"/>
<evidence type="ECO:0000256" key="2">
    <source>
        <dbReference type="ARBA" id="ARBA00008333"/>
    </source>
</evidence>
<evidence type="ECO:0000256" key="7">
    <source>
        <dbReference type="SAM" id="Phobius"/>
    </source>
</evidence>
<keyword evidence="4 7" id="KW-1133">Transmembrane helix</keyword>
<feature type="transmembrane region" description="Helical" evidence="7">
    <location>
        <begin position="311"/>
        <end position="332"/>
    </location>
</feature>
<reference evidence="9 10" key="1">
    <citation type="journal article" date="2006" name="Extremophiles">
        <title>Characterization of Exiguobacterium isolates from the Siberian permafrost. Description of Exiguobacterium sibiricum sp. nov.</title>
        <authorList>
            <person name="Rodrigues D.F."/>
            <person name="Goris J."/>
            <person name="Vishnivetskaya T."/>
            <person name="Gilichinsky D."/>
            <person name="Thomashow M.F."/>
            <person name="Tiedje J.M."/>
        </authorList>
    </citation>
    <scope>NUCLEOTIDE SEQUENCE [LARGE SCALE GENOMIC DNA]</scope>
    <source>
        <strain evidence="10">DSM 17290 / CIP 109462 / JCM 13490 / 255-15</strain>
    </source>
</reference>
<comment type="subcellular location">
    <subcellularLocation>
        <location evidence="1">Membrane</location>
        <topology evidence="1">Multi-pass membrane protein</topology>
    </subcellularLocation>
</comment>
<feature type="chain" id="PRO_5002773243" evidence="8">
    <location>
        <begin position="25"/>
        <end position="560"/>
    </location>
</feature>
<feature type="transmembrane region" description="Helical" evidence="7">
    <location>
        <begin position="448"/>
        <end position="473"/>
    </location>
</feature>
<keyword evidence="10" id="KW-1185">Reference proteome</keyword>
<name>B1YH03_EXIS2</name>
<feature type="coiled-coil region" evidence="6">
    <location>
        <begin position="54"/>
        <end position="106"/>
    </location>
</feature>
<gene>
    <name evidence="9" type="ordered locus">Exig_1609</name>
</gene>
<dbReference type="PANTHER" id="PTHR31632:SF2">
    <property type="entry name" value="PLASMA MEMBRANE IRON PERMEASE"/>
    <property type="match status" value="1"/>
</dbReference>
<dbReference type="EMBL" id="CP001022">
    <property type="protein sequence ID" value="ACB61064.1"/>
    <property type="molecule type" value="Genomic_DNA"/>
</dbReference>
<feature type="transmembrane region" description="Helical" evidence="7">
    <location>
        <begin position="378"/>
        <end position="398"/>
    </location>
</feature>
<dbReference type="PANTHER" id="PTHR31632">
    <property type="entry name" value="IRON TRANSPORTER FTH1"/>
    <property type="match status" value="1"/>
</dbReference>
<dbReference type="STRING" id="262543.Exig_1609"/>
<dbReference type="AlphaFoldDB" id="B1YH03"/>
<feature type="transmembrane region" description="Helical" evidence="7">
    <location>
        <begin position="344"/>
        <end position="366"/>
    </location>
</feature>
<dbReference type="OrthoDB" id="8215804at2"/>
<feature type="signal peptide" evidence="8">
    <location>
        <begin position="1"/>
        <end position="24"/>
    </location>
</feature>
<evidence type="ECO:0000256" key="3">
    <source>
        <dbReference type="ARBA" id="ARBA00022692"/>
    </source>
</evidence>
<evidence type="ECO:0000256" key="6">
    <source>
        <dbReference type="SAM" id="Coils"/>
    </source>
</evidence>
<keyword evidence="3 7" id="KW-0812">Transmembrane</keyword>
<evidence type="ECO:0000313" key="9">
    <source>
        <dbReference type="EMBL" id="ACB61064.1"/>
    </source>
</evidence>
<dbReference type="eggNOG" id="COG0672">
    <property type="taxonomic scope" value="Bacteria"/>
</dbReference>
<sequence>MRSLLNVFLALFLFTAIVSPVIHADSETDALYVSIGQALSAVNDNDRSTLGTTLNTLEKQIDRLTASAEQKVIQHRLTEVQKQTALPEIRQRLTELSTAVRTLEETDQPKTDPAAKKRLTELFGWTKQLRQATTMPECQQLQSELLQAWTDRETVVRETSIGHYGQVEMGLSAIRIALARENFDQSELNAALDQFDASIRSFLQGDTVQAAEQTGLSELTALLKQADQQLAAGNVPAAQKTLTTFIERWPSGEGEVRTRSSSLYTTIESEVPVLLSLLDESTVDSTRTDLAPIITSLQVLAQKTTYSFVDAMLVMLREGLEALLIISALVAFTRKAKVIGERMIWSGALFGLLASGGLALVIQQFFSTALAAVGREQIEGWTGLVAVLMMLLVGSWLHSKTAVASRQTGLAMNLAGRSLFAVSFLTIFREGAETLLFYVGMAPAMTTTALAGGIILAIGLIGICSIAVIYFGVRLPINRLFLAATGLIYLMAFKILGASLHALQVTGIVPIHAVSYLPTVSWIGFYPTYETMIPQILLCLVIGLMLVLKRRPAVRLRKVG</sequence>
<reference evidence="10" key="3">
    <citation type="submission" date="2008-04" db="EMBL/GenBank/DDBJ databases">
        <title>Complete sequence of chromosome of Exiguobacterium sibiricum 255-15.</title>
        <authorList>
            <consortium name="US DOE Joint Genome Institute"/>
            <person name="Copeland A."/>
            <person name="Lucas S."/>
            <person name="Lapidus A."/>
            <person name="Glavina del Rio T."/>
            <person name="Dalin E."/>
            <person name="Tice H."/>
            <person name="Bruce D."/>
            <person name="Goodwin L."/>
            <person name="Pitluck S."/>
            <person name="Kiss H."/>
            <person name="Chertkov O."/>
            <person name="Monk C."/>
            <person name="Brettin T."/>
            <person name="Detter J.C."/>
            <person name="Han C."/>
            <person name="Kuske C.R."/>
            <person name="Schmutz J."/>
            <person name="Larimer F."/>
            <person name="Land M."/>
            <person name="Hauser L."/>
            <person name="Kyrpides N."/>
            <person name="Mikhailova N."/>
            <person name="Vishnivetskaya T."/>
            <person name="Rodrigues D.F."/>
            <person name="Gilichinsky D."/>
            <person name="Tiedje J."/>
            <person name="Richardson P."/>
        </authorList>
    </citation>
    <scope>NUCLEOTIDE SEQUENCE [LARGE SCALE GENOMIC DNA]</scope>
    <source>
        <strain evidence="10">DSM 17290 / CIP 109462 / JCM 13490 / 255-15</strain>
    </source>
</reference>
<keyword evidence="5 7" id="KW-0472">Membrane</keyword>
<dbReference type="Proteomes" id="UP000001681">
    <property type="component" value="Chromosome"/>
</dbReference>
<protein>
    <submittedName>
        <fullName evidence="9">Iron permease FTR1</fullName>
    </submittedName>
</protein>
<keyword evidence="8" id="KW-0732">Signal</keyword>
<proteinExistence type="inferred from homology"/>
<dbReference type="Pfam" id="PF03239">
    <property type="entry name" value="FTR1"/>
    <property type="match status" value="1"/>
</dbReference>
<evidence type="ECO:0000256" key="5">
    <source>
        <dbReference type="ARBA" id="ARBA00023136"/>
    </source>
</evidence>
<accession>B1YH03</accession>
<evidence type="ECO:0000256" key="4">
    <source>
        <dbReference type="ARBA" id="ARBA00022989"/>
    </source>
</evidence>
<dbReference type="InterPro" id="IPR004923">
    <property type="entry name" value="FTR1/Fip1/EfeU"/>
</dbReference>
<keyword evidence="6" id="KW-0175">Coiled coil</keyword>
<evidence type="ECO:0000256" key="1">
    <source>
        <dbReference type="ARBA" id="ARBA00004141"/>
    </source>
</evidence>
<evidence type="ECO:0000313" key="10">
    <source>
        <dbReference type="Proteomes" id="UP000001681"/>
    </source>
</evidence>
<feature type="transmembrane region" description="Helical" evidence="7">
    <location>
        <begin position="523"/>
        <end position="548"/>
    </location>
</feature>
<dbReference type="GO" id="GO:0015093">
    <property type="term" value="F:ferrous iron transmembrane transporter activity"/>
    <property type="evidence" value="ECO:0007669"/>
    <property type="project" value="TreeGrafter"/>
</dbReference>
<reference evidence="9 10" key="2">
    <citation type="journal article" date="2008" name="BMC Genomics">
        <title>Architecture of thermal adaptation in an Exiguobacterium sibiricum strain isolated from 3 million year old permafrost: a genome and transcriptome approach.</title>
        <authorList>
            <person name="Rodrigues D.F."/>
            <person name="Ivanova N."/>
            <person name="He Z."/>
            <person name="Huebner M."/>
            <person name="Zhou J."/>
            <person name="Tiedje J.M."/>
        </authorList>
    </citation>
    <scope>NUCLEOTIDE SEQUENCE [LARGE SCALE GENOMIC DNA]</scope>
    <source>
        <strain evidence="10">DSM 17290 / CIP 109462 / JCM 13490 / 255-15</strain>
    </source>
</reference>
<evidence type="ECO:0000256" key="8">
    <source>
        <dbReference type="SAM" id="SignalP"/>
    </source>
</evidence>
<dbReference type="GO" id="GO:0033573">
    <property type="term" value="C:high-affinity iron permease complex"/>
    <property type="evidence" value="ECO:0007669"/>
    <property type="project" value="InterPro"/>
</dbReference>
<comment type="similarity">
    <text evidence="2">Belongs to the oxidase-dependent Fe transporter (OFeT) (TC 9.A.10.1) family.</text>
</comment>